<comment type="similarity">
    <text evidence="1">Belongs to the bacterial ribosomal protein bS21 family.</text>
</comment>
<evidence type="ECO:0000256" key="1">
    <source>
        <dbReference type="ARBA" id="ARBA00006640"/>
    </source>
</evidence>
<dbReference type="GO" id="GO:0003735">
    <property type="term" value="F:structural constituent of ribosome"/>
    <property type="evidence" value="ECO:0007669"/>
    <property type="project" value="InterPro"/>
</dbReference>
<evidence type="ECO:0000313" key="5">
    <source>
        <dbReference type="WBParaSite" id="Smp_329680.1"/>
    </source>
</evidence>
<dbReference type="Proteomes" id="UP000008854">
    <property type="component" value="Unassembled WGS sequence"/>
</dbReference>
<evidence type="ECO:0000313" key="4">
    <source>
        <dbReference type="Proteomes" id="UP000008854"/>
    </source>
</evidence>
<accession>A0A5K4F6V7</accession>
<dbReference type="Pfam" id="PF01165">
    <property type="entry name" value="Ribosomal_S21"/>
    <property type="match status" value="1"/>
</dbReference>
<dbReference type="FunCoup" id="A0A5K4F6V7">
    <property type="interactions" value="585"/>
</dbReference>
<proteinExistence type="inferred from homology"/>
<keyword evidence="4" id="KW-1185">Reference proteome</keyword>
<keyword evidence="3" id="KW-0687">Ribonucleoprotein</keyword>
<dbReference type="STRING" id="6183.A0A5K4F6V7"/>
<sequence length="96" mass="11799">MSKSSLPVDTFFKNFRFLKKTIIVNNDDYNGAFRSINKIINVDKVRSTVNFQQRYEKPTDWRRRYMYERCKRVYDSEMSRKISLVIRTHRVDPWPR</sequence>
<dbReference type="InterPro" id="IPR001911">
    <property type="entry name" value="Ribosomal_bS21"/>
</dbReference>
<dbReference type="InParanoid" id="A0A5K4F6V7"/>
<organism evidence="4 5">
    <name type="scientific">Schistosoma mansoni</name>
    <name type="common">Blood fluke</name>
    <dbReference type="NCBI Taxonomy" id="6183"/>
    <lineage>
        <taxon>Eukaryota</taxon>
        <taxon>Metazoa</taxon>
        <taxon>Spiralia</taxon>
        <taxon>Lophotrochozoa</taxon>
        <taxon>Platyhelminthes</taxon>
        <taxon>Trematoda</taxon>
        <taxon>Digenea</taxon>
        <taxon>Strigeidida</taxon>
        <taxon>Schistosomatoidea</taxon>
        <taxon>Schistosomatidae</taxon>
        <taxon>Schistosoma</taxon>
    </lineage>
</organism>
<keyword evidence="2" id="KW-0689">Ribosomal protein</keyword>
<dbReference type="GO" id="GO:0006412">
    <property type="term" value="P:translation"/>
    <property type="evidence" value="ECO:0007669"/>
    <property type="project" value="InterPro"/>
</dbReference>
<reference evidence="4" key="1">
    <citation type="journal article" date="2012" name="PLoS Negl. Trop. Dis.">
        <title>A systematically improved high quality genome and transcriptome of the human blood fluke Schistosoma mansoni.</title>
        <authorList>
            <person name="Protasio A.V."/>
            <person name="Tsai I.J."/>
            <person name="Babbage A."/>
            <person name="Nichol S."/>
            <person name="Hunt M."/>
            <person name="Aslett M.A."/>
            <person name="De Silva N."/>
            <person name="Velarde G.S."/>
            <person name="Anderson T.J."/>
            <person name="Clark R.C."/>
            <person name="Davidson C."/>
            <person name="Dillon G.P."/>
            <person name="Holroyd N.E."/>
            <person name="LoVerde P.T."/>
            <person name="Lloyd C."/>
            <person name="McQuillan J."/>
            <person name="Oliveira G."/>
            <person name="Otto T.D."/>
            <person name="Parker-Manuel S.J."/>
            <person name="Quail M.A."/>
            <person name="Wilson R.A."/>
            <person name="Zerlotini A."/>
            <person name="Dunne D.W."/>
            <person name="Berriman M."/>
        </authorList>
    </citation>
    <scope>NUCLEOTIDE SEQUENCE [LARGE SCALE GENOMIC DNA]</scope>
    <source>
        <strain evidence="4">Puerto Rican</strain>
    </source>
</reference>
<protein>
    <submittedName>
        <fullName evidence="5">28S ribosomal protein S21, mitochondrial</fullName>
    </submittedName>
</protein>
<reference evidence="5" key="2">
    <citation type="submission" date="2019-11" db="UniProtKB">
        <authorList>
            <consortium name="WormBaseParasite"/>
        </authorList>
    </citation>
    <scope>IDENTIFICATION</scope>
    <source>
        <strain evidence="5">Puerto Rican</strain>
    </source>
</reference>
<evidence type="ECO:0000256" key="2">
    <source>
        <dbReference type="ARBA" id="ARBA00022980"/>
    </source>
</evidence>
<name>A0A5K4F6V7_SCHMA</name>
<dbReference type="WBParaSite" id="Smp_329680.1">
    <property type="protein sequence ID" value="Smp_329680.1"/>
    <property type="gene ID" value="Smp_329680"/>
</dbReference>
<evidence type="ECO:0000256" key="3">
    <source>
        <dbReference type="ARBA" id="ARBA00023274"/>
    </source>
</evidence>
<dbReference type="GO" id="GO:1990904">
    <property type="term" value="C:ribonucleoprotein complex"/>
    <property type="evidence" value="ECO:0007669"/>
    <property type="project" value="UniProtKB-KW"/>
</dbReference>
<dbReference type="AlphaFoldDB" id="A0A5K4F6V7"/>
<dbReference type="GO" id="GO:0005840">
    <property type="term" value="C:ribosome"/>
    <property type="evidence" value="ECO:0007669"/>
    <property type="project" value="UniProtKB-KW"/>
</dbReference>